<accession>A0A2M8WK14</accession>
<proteinExistence type="predicted"/>
<dbReference type="AlphaFoldDB" id="A0A2M8WK14"/>
<sequence length="111" mass="12452">MALANCIFDLHYHTERHAVDGLIETFDNKCAGGLERAARVLVQSGFTCFIDEINRRSIFVCSPADFEQIAFGEGAERVGEQEVCEAVLWLAEGHFESSDQIDHLADLLKHR</sequence>
<dbReference type="EMBL" id="PGTY01000001">
    <property type="protein sequence ID" value="PJI91236.1"/>
    <property type="molecule type" value="Genomic_DNA"/>
</dbReference>
<name>A0A2M8WK14_9RHOB</name>
<dbReference type="Proteomes" id="UP000228531">
    <property type="component" value="Unassembled WGS sequence"/>
</dbReference>
<keyword evidence="2" id="KW-1185">Reference proteome</keyword>
<evidence type="ECO:0000313" key="1">
    <source>
        <dbReference type="EMBL" id="PJI91236.1"/>
    </source>
</evidence>
<reference evidence="1 2" key="1">
    <citation type="submission" date="2017-11" db="EMBL/GenBank/DDBJ databases">
        <title>Genomic Encyclopedia of Archaeal and Bacterial Type Strains, Phase II (KMG-II): From Individual Species to Whole Genera.</title>
        <authorList>
            <person name="Goeker M."/>
        </authorList>
    </citation>
    <scope>NUCLEOTIDE SEQUENCE [LARGE SCALE GENOMIC DNA]</scope>
    <source>
        <strain evidence="1 2">DSM 29128</strain>
    </source>
</reference>
<protein>
    <submittedName>
        <fullName evidence="1">Uncharacterized protein</fullName>
    </submittedName>
</protein>
<comment type="caution">
    <text evidence="1">The sequence shown here is derived from an EMBL/GenBank/DDBJ whole genome shotgun (WGS) entry which is preliminary data.</text>
</comment>
<evidence type="ECO:0000313" key="2">
    <source>
        <dbReference type="Proteomes" id="UP000228531"/>
    </source>
</evidence>
<gene>
    <name evidence="1" type="ORF">BC777_0060</name>
</gene>
<organism evidence="1 2">
    <name type="scientific">Yoonia maricola</name>
    <dbReference type="NCBI Taxonomy" id="420999"/>
    <lineage>
        <taxon>Bacteria</taxon>
        <taxon>Pseudomonadati</taxon>
        <taxon>Pseudomonadota</taxon>
        <taxon>Alphaproteobacteria</taxon>
        <taxon>Rhodobacterales</taxon>
        <taxon>Paracoccaceae</taxon>
        <taxon>Yoonia</taxon>
    </lineage>
</organism>